<reference evidence="3 4" key="1">
    <citation type="submission" date="2024-09" db="EMBL/GenBank/DDBJ databases">
        <authorList>
            <person name="Makale K.P.P."/>
            <person name="Makhzoum A."/>
            <person name="Rantong G."/>
            <person name="Rahube T.O."/>
        </authorList>
    </citation>
    <scope>NUCLEOTIDE SEQUENCE [LARGE SCALE GENOMIC DNA]</scope>
    <source>
        <strain evidence="3 4">KM_D13</strain>
    </source>
</reference>
<dbReference type="InterPro" id="IPR056778">
    <property type="entry name" value="UPF0261_C"/>
</dbReference>
<dbReference type="InterPro" id="IPR051353">
    <property type="entry name" value="Tobamovirus_resist_UPF0261"/>
</dbReference>
<name>A0ABV4UZP5_9BACL</name>
<dbReference type="InterPro" id="IPR008322">
    <property type="entry name" value="UPF0261"/>
</dbReference>
<feature type="domain" description="UPF0261" evidence="2">
    <location>
        <begin position="183"/>
        <end position="399"/>
    </location>
</feature>
<accession>A0ABV4UZP5</accession>
<dbReference type="Pfam" id="PF06792">
    <property type="entry name" value="UPF0261"/>
    <property type="match status" value="1"/>
</dbReference>
<evidence type="ECO:0000259" key="2">
    <source>
        <dbReference type="Pfam" id="PF23189"/>
    </source>
</evidence>
<gene>
    <name evidence="3" type="ORF">ACEU3E_14025</name>
</gene>
<feature type="domain" description="UPF0261" evidence="1">
    <location>
        <begin position="2"/>
        <end position="177"/>
    </location>
</feature>
<dbReference type="Pfam" id="PF23189">
    <property type="entry name" value="UPF0261_C"/>
    <property type="match status" value="1"/>
</dbReference>
<dbReference type="Gene3D" id="3.40.50.12030">
    <property type="entry name" value="Uncharacterised protein family UPF0261, NC domain"/>
    <property type="match status" value="1"/>
</dbReference>
<evidence type="ECO:0000259" key="1">
    <source>
        <dbReference type="Pfam" id="PF06792"/>
    </source>
</evidence>
<proteinExistence type="predicted"/>
<sequence>MKKVLIIGTLDTKGPEHLFIKEAIENEGLKTIVMDIGVKGHPAFMPDITNSTVAAAGGSDISCLIEHDDRGYAIDIMMQGATKIVTDLYNNSIIGGIISLGGSAGTTIATAAMRLLPVGFPKVMVSTVTSGDIRHYVGYKDIVMIHSVTDISGINIISSQIFNNAAMAVSGMMKAHKKHHESKPIVAATMFGVTTPCVTTARQLLELQGYEVLVFHANGSGGIAMERLIETGIINGVLDVTTTELCDEIIGGTCSAGPNRLEMAGRMGIPQVVSLGALDMVNFGPLHTVPAQFVSRKLYKHNASSTLMRTNERECVELGKVISHKLNCSQGLTSLYIPLRGLSLIDVFNKPFYGRKEDEALFWSIRKHIDKNNVQVIELDTDINHESFALTIAKKLISLIKIHHAMRLKSS</sequence>
<protein>
    <submittedName>
        <fullName evidence="3">Tm-1-like ATP-binding domain-containing protein</fullName>
    </submittedName>
</protein>
<dbReference type="PANTHER" id="PTHR31862">
    <property type="entry name" value="UPF0261 DOMAIN PROTEIN (AFU_ORTHOLOGUE AFUA_1G10120)"/>
    <property type="match status" value="1"/>
</dbReference>
<dbReference type="PIRSF" id="PIRSF033271">
    <property type="entry name" value="UCP033271"/>
    <property type="match status" value="1"/>
</dbReference>
<dbReference type="NCBIfam" id="NF002674">
    <property type="entry name" value="PRK02399.1-2"/>
    <property type="match status" value="1"/>
</dbReference>
<dbReference type="Gene3D" id="3.40.50.12020">
    <property type="entry name" value="Uncharacterised protein family UPF0261, NN domain"/>
    <property type="match status" value="1"/>
</dbReference>
<organism evidence="3 4">
    <name type="scientific">Paenibacillus oleatilyticus</name>
    <dbReference type="NCBI Taxonomy" id="2594886"/>
    <lineage>
        <taxon>Bacteria</taxon>
        <taxon>Bacillati</taxon>
        <taxon>Bacillota</taxon>
        <taxon>Bacilli</taxon>
        <taxon>Bacillales</taxon>
        <taxon>Paenibacillaceae</taxon>
        <taxon>Paenibacillus</taxon>
    </lineage>
</organism>
<dbReference type="RefSeq" id="WP_373951912.1">
    <property type="nucleotide sequence ID" value="NZ_JBHDLN010000006.1"/>
</dbReference>
<dbReference type="EMBL" id="JBHDLN010000006">
    <property type="protein sequence ID" value="MFB0843292.1"/>
    <property type="molecule type" value="Genomic_DNA"/>
</dbReference>
<evidence type="ECO:0000313" key="3">
    <source>
        <dbReference type="EMBL" id="MFB0843292.1"/>
    </source>
</evidence>
<comment type="caution">
    <text evidence="3">The sequence shown here is derived from an EMBL/GenBank/DDBJ whole genome shotgun (WGS) entry which is preliminary data.</text>
</comment>
<dbReference type="InterPro" id="IPR044122">
    <property type="entry name" value="UPF0261_N"/>
</dbReference>
<dbReference type="CDD" id="cd15488">
    <property type="entry name" value="Tm-1-like"/>
    <property type="match status" value="1"/>
</dbReference>
<evidence type="ECO:0000313" key="4">
    <source>
        <dbReference type="Proteomes" id="UP001575622"/>
    </source>
</evidence>
<dbReference type="Proteomes" id="UP001575622">
    <property type="component" value="Unassembled WGS sequence"/>
</dbReference>
<dbReference type="PANTHER" id="PTHR31862:SF1">
    <property type="entry name" value="UPF0261 DOMAIN PROTEIN (AFU_ORTHOLOGUE AFUA_1G10120)"/>
    <property type="match status" value="1"/>
</dbReference>
<keyword evidence="4" id="KW-1185">Reference proteome</keyword>